<proteinExistence type="predicted"/>
<sequence>MVSLLTLAPCRALFITGSFKTRSTDLIKNTKNQCVAVVPRR</sequence>
<gene>
    <name evidence="1" type="ORF">TPHV1_160002</name>
</gene>
<accession>A0A0B7GX20</accession>
<protein>
    <submittedName>
        <fullName evidence="1">Uncharacterized protein</fullName>
    </submittedName>
</protein>
<name>A0A0B7GX20_TREPH</name>
<dbReference type="Proteomes" id="UP000042527">
    <property type="component" value="Unassembled WGS sequence"/>
</dbReference>
<evidence type="ECO:0000313" key="2">
    <source>
        <dbReference type="Proteomes" id="UP000042527"/>
    </source>
</evidence>
<keyword evidence="2" id="KW-1185">Reference proteome</keyword>
<dbReference type="EMBL" id="CDNC01000008">
    <property type="protein sequence ID" value="CEM61201.1"/>
    <property type="molecule type" value="Genomic_DNA"/>
</dbReference>
<organism evidence="1 2">
    <name type="scientific">Treponema phagedenis</name>
    <dbReference type="NCBI Taxonomy" id="162"/>
    <lineage>
        <taxon>Bacteria</taxon>
        <taxon>Pseudomonadati</taxon>
        <taxon>Spirochaetota</taxon>
        <taxon>Spirochaetia</taxon>
        <taxon>Spirochaetales</taxon>
        <taxon>Treponemataceae</taxon>
        <taxon>Treponema</taxon>
    </lineage>
</organism>
<reference evidence="2" key="1">
    <citation type="submission" date="2015-01" db="EMBL/GenBank/DDBJ databases">
        <authorList>
            <person name="Manzoor Shahid"/>
            <person name="Zubair Saima"/>
        </authorList>
    </citation>
    <scope>NUCLEOTIDE SEQUENCE [LARGE SCALE GENOMIC DNA]</scope>
    <source>
        <strain evidence="2">V1</strain>
    </source>
</reference>
<dbReference type="AlphaFoldDB" id="A0A0B7GX20"/>
<evidence type="ECO:0000313" key="1">
    <source>
        <dbReference type="EMBL" id="CEM61201.1"/>
    </source>
</evidence>